<evidence type="ECO:0000256" key="1">
    <source>
        <dbReference type="SAM" id="MobiDB-lite"/>
    </source>
</evidence>
<keyword evidence="3" id="KW-1185">Reference proteome</keyword>
<feature type="region of interest" description="Disordered" evidence="1">
    <location>
        <begin position="72"/>
        <end position="96"/>
    </location>
</feature>
<dbReference type="RefSeq" id="WP_194536082.1">
    <property type="nucleotide sequence ID" value="NZ_JACEFB010000001.1"/>
</dbReference>
<evidence type="ECO:0000313" key="3">
    <source>
        <dbReference type="Proteomes" id="UP000542342"/>
    </source>
</evidence>
<dbReference type="Proteomes" id="UP000542342">
    <property type="component" value="Unassembled WGS sequence"/>
</dbReference>
<evidence type="ECO:0000313" key="2">
    <source>
        <dbReference type="EMBL" id="MBA2224647.1"/>
    </source>
</evidence>
<dbReference type="EMBL" id="JACEFB010000001">
    <property type="protein sequence ID" value="MBA2224647.1"/>
    <property type="molecule type" value="Genomic_DNA"/>
</dbReference>
<name>A0A7V9AAF4_9BACT</name>
<dbReference type="AlphaFoldDB" id="A0A7V9AAF4"/>
<sequence>MRRTWPDNGDPLQTWNVVALIKGHERFIFVYDAMSREMLIDEIRYRAADPDSPINWQDATLLTQRIRQDSEGLHPHHPFISSHSDESYRFDSPESP</sequence>
<proteinExistence type="predicted"/>
<organism evidence="2 3">
    <name type="scientific">Thermogemmata fonticola</name>
    <dbReference type="NCBI Taxonomy" id="2755323"/>
    <lineage>
        <taxon>Bacteria</taxon>
        <taxon>Pseudomonadati</taxon>
        <taxon>Planctomycetota</taxon>
        <taxon>Planctomycetia</taxon>
        <taxon>Gemmatales</taxon>
        <taxon>Gemmataceae</taxon>
        <taxon>Thermogemmata</taxon>
    </lineage>
</organism>
<protein>
    <submittedName>
        <fullName evidence="2">Uncharacterized protein</fullName>
    </submittedName>
</protein>
<gene>
    <name evidence="2" type="ORF">H0921_00550</name>
</gene>
<reference evidence="2 3" key="1">
    <citation type="submission" date="2020-07" db="EMBL/GenBank/DDBJ databases">
        <title>Thermogemmata thermophila gen. nov., sp. nov., a novel moderate thermophilic planctomycete from a Kamchatka hot spring.</title>
        <authorList>
            <person name="Elcheninov A.G."/>
            <person name="Podosokorskaya O.A."/>
            <person name="Kovaleva O.L."/>
            <person name="Novikov A."/>
            <person name="Bonch-Osmolovskaya E.A."/>
            <person name="Toshchakov S.V."/>
            <person name="Kublanov I.V."/>
        </authorList>
    </citation>
    <scope>NUCLEOTIDE SEQUENCE [LARGE SCALE GENOMIC DNA]</scope>
    <source>
        <strain evidence="2 3">2918</strain>
    </source>
</reference>
<accession>A0A7V9AAF4</accession>
<feature type="compositionally biased region" description="Basic and acidic residues" evidence="1">
    <location>
        <begin position="83"/>
        <end position="96"/>
    </location>
</feature>
<comment type="caution">
    <text evidence="2">The sequence shown here is derived from an EMBL/GenBank/DDBJ whole genome shotgun (WGS) entry which is preliminary data.</text>
</comment>